<feature type="compositionally biased region" description="Low complexity" evidence="1">
    <location>
        <begin position="155"/>
        <end position="167"/>
    </location>
</feature>
<evidence type="ECO:0000313" key="4">
    <source>
        <dbReference type="Proteomes" id="UP000001861"/>
    </source>
</evidence>
<dbReference type="InParanoid" id="A8NZT9"/>
<keyword evidence="4" id="KW-1185">Reference proteome</keyword>
<evidence type="ECO:0000256" key="2">
    <source>
        <dbReference type="SAM" id="Phobius"/>
    </source>
</evidence>
<sequence length="226" mass="24228">MPTATTRQAVSRIGQMGRSMSQPPPASRSSTTGGFSSHRRHQSSSPAPSSRVTLHIKEVKIPPVFDIFDAPVHLQRERTVSPARRQPLPRTPPFAAMPTSPLSEPRPRPRAASPLPKHIVVEVFDGPSCRPPSSVLMDSREGLRQGRSPAVTRLSHTSSQSTSPSSPDHNKVGNTAAQPQLFIFDGPSRPHKHRKPTNDPPKVRALIAGTLAVGAVASAGLVISTQ</sequence>
<name>A8NZT9_COPC7</name>
<feature type="transmembrane region" description="Helical" evidence="2">
    <location>
        <begin position="203"/>
        <end position="223"/>
    </location>
</feature>
<dbReference type="KEGG" id="cci:CC1G_06953"/>
<reference evidence="3 4" key="1">
    <citation type="journal article" date="2010" name="Proc. Natl. Acad. Sci. U.S.A.">
        <title>Insights into evolution of multicellular fungi from the assembled chromosomes of the mushroom Coprinopsis cinerea (Coprinus cinereus).</title>
        <authorList>
            <person name="Stajich J.E."/>
            <person name="Wilke S.K."/>
            <person name="Ahren D."/>
            <person name="Au C.H."/>
            <person name="Birren B.W."/>
            <person name="Borodovsky M."/>
            <person name="Burns C."/>
            <person name="Canback B."/>
            <person name="Casselton L.A."/>
            <person name="Cheng C.K."/>
            <person name="Deng J."/>
            <person name="Dietrich F.S."/>
            <person name="Fargo D.C."/>
            <person name="Farman M.L."/>
            <person name="Gathman A.C."/>
            <person name="Goldberg J."/>
            <person name="Guigo R."/>
            <person name="Hoegger P.J."/>
            <person name="Hooker J.B."/>
            <person name="Huggins A."/>
            <person name="James T.Y."/>
            <person name="Kamada T."/>
            <person name="Kilaru S."/>
            <person name="Kodira C."/>
            <person name="Kues U."/>
            <person name="Kupfer D."/>
            <person name="Kwan H.S."/>
            <person name="Lomsadze A."/>
            <person name="Li W."/>
            <person name="Lilly W.W."/>
            <person name="Ma L.J."/>
            <person name="Mackey A.J."/>
            <person name="Manning G."/>
            <person name="Martin F."/>
            <person name="Muraguchi H."/>
            <person name="Natvig D.O."/>
            <person name="Palmerini H."/>
            <person name="Ramesh M.A."/>
            <person name="Rehmeyer C.J."/>
            <person name="Roe B.A."/>
            <person name="Shenoy N."/>
            <person name="Stanke M."/>
            <person name="Ter-Hovhannisyan V."/>
            <person name="Tunlid A."/>
            <person name="Velagapudi R."/>
            <person name="Vision T.J."/>
            <person name="Zeng Q."/>
            <person name="Zolan M.E."/>
            <person name="Pukkila P.J."/>
        </authorList>
    </citation>
    <scope>NUCLEOTIDE SEQUENCE [LARGE SCALE GENOMIC DNA]</scope>
    <source>
        <strain evidence="4">Okayama-7 / 130 / ATCC MYA-4618 / FGSC 9003</strain>
    </source>
</reference>
<dbReference type="OMA" id="MFDGPAR"/>
<evidence type="ECO:0000256" key="1">
    <source>
        <dbReference type="SAM" id="MobiDB-lite"/>
    </source>
</evidence>
<dbReference type="RefSeq" id="XP_001837747.2">
    <property type="nucleotide sequence ID" value="XM_001837695.2"/>
</dbReference>
<feature type="region of interest" description="Disordered" evidence="1">
    <location>
        <begin position="1"/>
        <end position="54"/>
    </location>
</feature>
<dbReference type="VEuPathDB" id="FungiDB:CC1G_06953"/>
<keyword evidence="2" id="KW-0812">Transmembrane</keyword>
<protein>
    <submittedName>
        <fullName evidence="3">Uncharacterized protein</fullName>
    </submittedName>
</protein>
<dbReference type="GeneID" id="6014309"/>
<organism evidence="3 4">
    <name type="scientific">Coprinopsis cinerea (strain Okayama-7 / 130 / ATCC MYA-4618 / FGSC 9003)</name>
    <name type="common">Inky cap fungus</name>
    <name type="synonym">Hormographiella aspergillata</name>
    <dbReference type="NCBI Taxonomy" id="240176"/>
    <lineage>
        <taxon>Eukaryota</taxon>
        <taxon>Fungi</taxon>
        <taxon>Dikarya</taxon>
        <taxon>Basidiomycota</taxon>
        <taxon>Agaricomycotina</taxon>
        <taxon>Agaricomycetes</taxon>
        <taxon>Agaricomycetidae</taxon>
        <taxon>Agaricales</taxon>
        <taxon>Agaricineae</taxon>
        <taxon>Psathyrellaceae</taxon>
        <taxon>Coprinopsis</taxon>
    </lineage>
</organism>
<dbReference type="Proteomes" id="UP000001861">
    <property type="component" value="Unassembled WGS sequence"/>
</dbReference>
<accession>A8NZT9</accession>
<gene>
    <name evidence="3" type="ORF">CC1G_06953</name>
</gene>
<feature type="compositionally biased region" description="Polar residues" evidence="1">
    <location>
        <begin position="43"/>
        <end position="52"/>
    </location>
</feature>
<dbReference type="EMBL" id="AACS02000006">
    <property type="protein sequence ID" value="EAU84091.2"/>
    <property type="molecule type" value="Genomic_DNA"/>
</dbReference>
<dbReference type="AlphaFoldDB" id="A8NZT9"/>
<keyword evidence="2" id="KW-1133">Transmembrane helix</keyword>
<comment type="caution">
    <text evidence="3">The sequence shown here is derived from an EMBL/GenBank/DDBJ whole genome shotgun (WGS) entry which is preliminary data.</text>
</comment>
<feature type="region of interest" description="Disordered" evidence="1">
    <location>
        <begin position="77"/>
        <end position="113"/>
    </location>
</feature>
<dbReference type="HOGENOM" id="CLU_1224712_0_0_1"/>
<keyword evidence="2" id="KW-0472">Membrane</keyword>
<proteinExistence type="predicted"/>
<evidence type="ECO:0000313" key="3">
    <source>
        <dbReference type="EMBL" id="EAU84091.2"/>
    </source>
</evidence>
<feature type="region of interest" description="Disordered" evidence="1">
    <location>
        <begin position="142"/>
        <end position="202"/>
    </location>
</feature>